<evidence type="ECO:0000259" key="4">
    <source>
        <dbReference type="Pfam" id="PF01399"/>
    </source>
</evidence>
<name>A0A0D8X7U4_DICVI</name>
<evidence type="ECO:0000313" key="6">
    <source>
        <dbReference type="Proteomes" id="UP000053766"/>
    </source>
</evidence>
<feature type="domain" description="PCI" evidence="4">
    <location>
        <begin position="93"/>
        <end position="124"/>
    </location>
</feature>
<dbReference type="STRING" id="29172.A0A0D8X7U4"/>
<dbReference type="EMBL" id="KN717075">
    <property type="protein sequence ID" value="KJH40635.1"/>
    <property type="molecule type" value="Genomic_DNA"/>
</dbReference>
<comment type="similarity">
    <text evidence="1">Belongs to the CSN7/EIF3M family. CSN7 subfamily.</text>
</comment>
<sequence>MASVASEVLKTPESAIEYAISNPRILNVSEMLTQESIQALQQSNPLLYKTLEVFSYGTLNELPKEDSLRKSIQLSPNVLNSFKLRVVILRLDSVRELEDIVIDAIYNKLIKAKLDSKGQFIEVDDWASRDTPVHTIPSIVAVLDEFRQNVAEVRLKALEDADKRDAKVMADRKRAQQTEADLMAARKALDESLLVMNSHEPSTSTRTKASRSGKQRTQQAAPANK</sequence>
<dbReference type="AlphaFoldDB" id="A0A0D8X7U4"/>
<keyword evidence="6" id="KW-1185">Reference proteome</keyword>
<dbReference type="Proteomes" id="UP000053766">
    <property type="component" value="Unassembled WGS sequence"/>
</dbReference>
<feature type="compositionally biased region" description="Polar residues" evidence="3">
    <location>
        <begin position="215"/>
        <end position="225"/>
    </location>
</feature>
<evidence type="ECO:0000256" key="1">
    <source>
        <dbReference type="ARBA" id="ARBA00008482"/>
    </source>
</evidence>
<keyword evidence="2" id="KW-0736">Signalosome</keyword>
<organism evidence="5 6">
    <name type="scientific">Dictyocaulus viviparus</name>
    <name type="common">Bovine lungworm</name>
    <dbReference type="NCBI Taxonomy" id="29172"/>
    <lineage>
        <taxon>Eukaryota</taxon>
        <taxon>Metazoa</taxon>
        <taxon>Ecdysozoa</taxon>
        <taxon>Nematoda</taxon>
        <taxon>Chromadorea</taxon>
        <taxon>Rhabditida</taxon>
        <taxon>Rhabditina</taxon>
        <taxon>Rhabditomorpha</taxon>
        <taxon>Strongyloidea</taxon>
        <taxon>Metastrongylidae</taxon>
        <taxon>Dictyocaulus</taxon>
    </lineage>
</organism>
<dbReference type="GO" id="GO:0008180">
    <property type="term" value="C:COP9 signalosome"/>
    <property type="evidence" value="ECO:0007669"/>
    <property type="project" value="UniProtKB-KW"/>
</dbReference>
<feature type="region of interest" description="Disordered" evidence="3">
    <location>
        <begin position="195"/>
        <end position="225"/>
    </location>
</feature>
<evidence type="ECO:0000256" key="2">
    <source>
        <dbReference type="ARBA" id="ARBA00022790"/>
    </source>
</evidence>
<protein>
    <recommendedName>
        <fullName evidence="4">PCI domain-containing protein</fullName>
    </recommendedName>
</protein>
<dbReference type="InterPro" id="IPR000717">
    <property type="entry name" value="PCI_dom"/>
</dbReference>
<reference evidence="6" key="2">
    <citation type="journal article" date="2016" name="Sci. Rep.">
        <title>Dictyocaulus viviparus genome, variome and transcriptome elucidate lungworm biology and support future intervention.</title>
        <authorList>
            <person name="McNulty S.N."/>
            <person name="Strube C."/>
            <person name="Rosa B.A."/>
            <person name="Martin J.C."/>
            <person name="Tyagi R."/>
            <person name="Choi Y.J."/>
            <person name="Wang Q."/>
            <person name="Hallsworth Pepin K."/>
            <person name="Zhang X."/>
            <person name="Ozersky P."/>
            <person name="Wilson R.K."/>
            <person name="Sternberg P.W."/>
            <person name="Gasser R.B."/>
            <person name="Mitreva M."/>
        </authorList>
    </citation>
    <scope>NUCLEOTIDE SEQUENCE [LARGE SCALE GENOMIC DNA]</scope>
    <source>
        <strain evidence="6">HannoverDv2000</strain>
    </source>
</reference>
<proteinExistence type="inferred from homology"/>
<evidence type="ECO:0000313" key="5">
    <source>
        <dbReference type="EMBL" id="KJH40635.1"/>
    </source>
</evidence>
<reference evidence="5 6" key="1">
    <citation type="submission" date="2013-11" db="EMBL/GenBank/DDBJ databases">
        <title>Draft genome of the bovine lungworm Dictyocaulus viviparus.</title>
        <authorList>
            <person name="Mitreva M."/>
        </authorList>
    </citation>
    <scope>NUCLEOTIDE SEQUENCE [LARGE SCALE GENOMIC DNA]</scope>
    <source>
        <strain evidence="5 6">HannoverDv2000</strain>
    </source>
</reference>
<accession>A0A0D8X7U4</accession>
<dbReference type="PANTHER" id="PTHR15350:SF5">
    <property type="entry name" value="COP9 SIGNALOSOME COMPLEX SUBUNIT 7"/>
    <property type="match status" value="1"/>
</dbReference>
<dbReference type="OrthoDB" id="10265275at2759"/>
<dbReference type="InterPro" id="IPR045237">
    <property type="entry name" value="COPS7/eIF3m"/>
</dbReference>
<evidence type="ECO:0000256" key="3">
    <source>
        <dbReference type="SAM" id="MobiDB-lite"/>
    </source>
</evidence>
<dbReference type="PANTHER" id="PTHR15350">
    <property type="entry name" value="COP9 SIGNALOSOME COMPLEX SUBUNIT 7/DENDRITIC CELL PROTEIN GA17"/>
    <property type="match status" value="1"/>
</dbReference>
<gene>
    <name evidence="5" type="ORF">DICVIV_13406</name>
</gene>
<dbReference type="Pfam" id="PF01399">
    <property type="entry name" value="PCI"/>
    <property type="match status" value="1"/>
</dbReference>